<evidence type="ECO:0000259" key="4">
    <source>
        <dbReference type="Pfam" id="PF05970"/>
    </source>
</evidence>
<keyword evidence="1" id="KW-0234">DNA repair</keyword>
<dbReference type="EMBL" id="JAAIUW010000007">
    <property type="protein sequence ID" value="KAF7823713.1"/>
    <property type="molecule type" value="Genomic_DNA"/>
</dbReference>
<feature type="domain" description="DUF4283" evidence="5">
    <location>
        <begin position="266"/>
        <end position="327"/>
    </location>
</feature>
<keyword evidence="1" id="KW-0347">Helicase</keyword>
<dbReference type="OrthoDB" id="1418158at2759"/>
<dbReference type="GO" id="GO:0006310">
    <property type="term" value="P:DNA recombination"/>
    <property type="evidence" value="ECO:0007669"/>
    <property type="project" value="UniProtKB-KW"/>
</dbReference>
<dbReference type="GO" id="GO:0016787">
    <property type="term" value="F:hydrolase activity"/>
    <property type="evidence" value="ECO:0007669"/>
    <property type="project" value="UniProtKB-KW"/>
</dbReference>
<comment type="caution">
    <text evidence="6">The sequence shown here is derived from an EMBL/GenBank/DDBJ whole genome shotgun (WGS) entry which is preliminary data.</text>
</comment>
<sequence length="433" mass="49379">MRHPENLQCNSKIFTPNWAQVLDLDSKKTNFPSVVVHVVAFATGVLPQWLSIFFGAKEFHHRRRIFVTGARRVRISVADSDLSSKIANVASISDCLEQVEAAEGTEEEDDVIEDLNREHEEAVKALEREKQQLAAEIEKLAKRWDNRDDDIVLIVVSSGIASQLTPSGRTAHSRFSILLDSTKLSTYNIMQGLHAVKEYEANFRSTGAPGTRLIVSRLSIHVIEATIISGLVVNINHNIIKNRMMRWSKRVVAALKDWKDMLDFILQLIINKIWFLQGTIIVKEKYNNFFILEFSNEQDKMFMLENGPWTVQNSLLVMYNWQLGITVENLRVEKVVVWLRFTGVPMEVILNKVALSLGELEGEVVQLDPFNDADDKLKLLRVKVKVDLDKPLLMGTFIPLGNGEKLWVSCTLERAYRVHEQCGRLGHPDKYCN</sequence>
<dbReference type="GO" id="GO:0005524">
    <property type="term" value="F:ATP binding"/>
    <property type="evidence" value="ECO:0007669"/>
    <property type="project" value="UniProtKB-KW"/>
</dbReference>
<comment type="catalytic activity">
    <reaction evidence="1">
        <text>ATP + H2O = ADP + phosphate + H(+)</text>
        <dbReference type="Rhea" id="RHEA:13065"/>
        <dbReference type="ChEBI" id="CHEBI:15377"/>
        <dbReference type="ChEBI" id="CHEBI:15378"/>
        <dbReference type="ChEBI" id="CHEBI:30616"/>
        <dbReference type="ChEBI" id="CHEBI:43474"/>
        <dbReference type="ChEBI" id="CHEBI:456216"/>
        <dbReference type="EC" id="5.6.2.3"/>
    </reaction>
</comment>
<reference evidence="6" key="1">
    <citation type="submission" date="2020-09" db="EMBL/GenBank/DDBJ databases">
        <title>Genome-Enabled Discovery of Anthraquinone Biosynthesis in Senna tora.</title>
        <authorList>
            <person name="Kang S.-H."/>
            <person name="Pandey R.P."/>
            <person name="Lee C.-M."/>
            <person name="Sim J.-S."/>
            <person name="Jeong J.-T."/>
            <person name="Choi B.-S."/>
            <person name="Jung M."/>
            <person name="Ginzburg D."/>
            <person name="Zhao K."/>
            <person name="Won S.Y."/>
            <person name="Oh T.-J."/>
            <person name="Yu Y."/>
            <person name="Kim N.-H."/>
            <person name="Lee O.R."/>
            <person name="Lee T.-H."/>
            <person name="Bashyal P."/>
            <person name="Kim T.-S."/>
            <person name="Lee W.-H."/>
            <person name="Kawkins C."/>
            <person name="Kim C.-K."/>
            <person name="Kim J.S."/>
            <person name="Ahn B.O."/>
            <person name="Rhee S.Y."/>
            <person name="Sohng J.K."/>
        </authorList>
    </citation>
    <scope>NUCLEOTIDE SEQUENCE</scope>
    <source>
        <tissue evidence="6">Leaf</tissue>
    </source>
</reference>
<feature type="domain" description="DNA helicase Pif1-like DEAD-box helicase" evidence="4">
    <location>
        <begin position="148"/>
        <end position="197"/>
    </location>
</feature>
<gene>
    <name evidence="6" type="ORF">G2W53_021857</name>
</gene>
<evidence type="ECO:0000259" key="5">
    <source>
        <dbReference type="Pfam" id="PF14111"/>
    </source>
</evidence>
<dbReference type="Pfam" id="PF14111">
    <property type="entry name" value="DUF4283"/>
    <property type="match status" value="1"/>
</dbReference>
<name>A0A834WJY6_9FABA</name>
<dbReference type="PANTHER" id="PTHR31286">
    <property type="entry name" value="GLYCINE-RICH CELL WALL STRUCTURAL PROTEIN 1.8-LIKE"/>
    <property type="match status" value="1"/>
</dbReference>
<keyword evidence="1" id="KW-0067">ATP-binding</keyword>
<keyword evidence="7" id="KW-1185">Reference proteome</keyword>
<proteinExistence type="inferred from homology"/>
<keyword evidence="2" id="KW-0175">Coiled coil</keyword>
<protein>
    <recommendedName>
        <fullName evidence="1">ATP-dependent DNA helicase</fullName>
        <ecNumber evidence="1">5.6.2.3</ecNumber>
    </recommendedName>
</protein>
<keyword evidence="3" id="KW-1133">Transmembrane helix</keyword>
<evidence type="ECO:0000256" key="2">
    <source>
        <dbReference type="SAM" id="Coils"/>
    </source>
</evidence>
<feature type="coiled-coil region" evidence="2">
    <location>
        <begin position="109"/>
        <end position="143"/>
    </location>
</feature>
<organism evidence="6 7">
    <name type="scientific">Senna tora</name>
    <dbReference type="NCBI Taxonomy" id="362788"/>
    <lineage>
        <taxon>Eukaryota</taxon>
        <taxon>Viridiplantae</taxon>
        <taxon>Streptophyta</taxon>
        <taxon>Embryophyta</taxon>
        <taxon>Tracheophyta</taxon>
        <taxon>Spermatophyta</taxon>
        <taxon>Magnoliopsida</taxon>
        <taxon>eudicotyledons</taxon>
        <taxon>Gunneridae</taxon>
        <taxon>Pentapetalae</taxon>
        <taxon>rosids</taxon>
        <taxon>fabids</taxon>
        <taxon>Fabales</taxon>
        <taxon>Fabaceae</taxon>
        <taxon>Caesalpinioideae</taxon>
        <taxon>Cassia clade</taxon>
        <taxon>Senna</taxon>
    </lineage>
</organism>
<dbReference type="EC" id="5.6.2.3" evidence="1"/>
<dbReference type="AlphaFoldDB" id="A0A834WJY6"/>
<evidence type="ECO:0000313" key="7">
    <source>
        <dbReference type="Proteomes" id="UP000634136"/>
    </source>
</evidence>
<dbReference type="InterPro" id="IPR010285">
    <property type="entry name" value="DNA_helicase_pif1-like_DEAD"/>
</dbReference>
<dbReference type="GO" id="GO:0043139">
    <property type="term" value="F:5'-3' DNA helicase activity"/>
    <property type="evidence" value="ECO:0007669"/>
    <property type="project" value="UniProtKB-EC"/>
</dbReference>
<feature type="transmembrane region" description="Helical" evidence="3">
    <location>
        <begin position="34"/>
        <end position="56"/>
    </location>
</feature>
<keyword evidence="1" id="KW-0547">Nucleotide-binding</keyword>
<comment type="similarity">
    <text evidence="1">Belongs to the helicase family.</text>
</comment>
<dbReference type="Pfam" id="PF05970">
    <property type="entry name" value="PIF1"/>
    <property type="match status" value="1"/>
</dbReference>
<dbReference type="GO" id="GO:0000723">
    <property type="term" value="P:telomere maintenance"/>
    <property type="evidence" value="ECO:0007669"/>
    <property type="project" value="InterPro"/>
</dbReference>
<dbReference type="InterPro" id="IPR025558">
    <property type="entry name" value="DUF4283"/>
</dbReference>
<keyword evidence="1" id="KW-0227">DNA damage</keyword>
<keyword evidence="3" id="KW-0472">Membrane</keyword>
<dbReference type="PANTHER" id="PTHR31286:SF167">
    <property type="entry name" value="OS09G0268800 PROTEIN"/>
    <property type="match status" value="1"/>
</dbReference>
<accession>A0A834WJY6</accession>
<keyword evidence="1" id="KW-0233">DNA recombination</keyword>
<keyword evidence="1" id="KW-0378">Hydrolase</keyword>
<dbReference type="Proteomes" id="UP000634136">
    <property type="component" value="Unassembled WGS sequence"/>
</dbReference>
<dbReference type="InterPro" id="IPR040256">
    <property type="entry name" value="At4g02000-like"/>
</dbReference>
<evidence type="ECO:0000256" key="3">
    <source>
        <dbReference type="SAM" id="Phobius"/>
    </source>
</evidence>
<keyword evidence="3" id="KW-0812">Transmembrane</keyword>
<evidence type="ECO:0000313" key="6">
    <source>
        <dbReference type="EMBL" id="KAF7823713.1"/>
    </source>
</evidence>
<evidence type="ECO:0000256" key="1">
    <source>
        <dbReference type="RuleBase" id="RU363044"/>
    </source>
</evidence>
<dbReference type="GO" id="GO:0006281">
    <property type="term" value="P:DNA repair"/>
    <property type="evidence" value="ECO:0007669"/>
    <property type="project" value="UniProtKB-KW"/>
</dbReference>
<comment type="cofactor">
    <cofactor evidence="1">
        <name>Mg(2+)</name>
        <dbReference type="ChEBI" id="CHEBI:18420"/>
    </cofactor>
</comment>